<gene>
    <name evidence="2" type="ORF">IW261DRAFT_1426541</name>
</gene>
<dbReference type="AlphaFoldDB" id="A0AA39NKY9"/>
<evidence type="ECO:0000313" key="3">
    <source>
        <dbReference type="Proteomes" id="UP001175227"/>
    </source>
</evidence>
<accession>A0AA39NKY9</accession>
<comment type="caution">
    <text evidence="2">The sequence shown here is derived from an EMBL/GenBank/DDBJ whole genome shotgun (WGS) entry which is preliminary data.</text>
</comment>
<proteinExistence type="predicted"/>
<name>A0AA39NKY9_9AGAR</name>
<feature type="compositionally biased region" description="Basic and acidic residues" evidence="1">
    <location>
        <begin position="1"/>
        <end position="10"/>
    </location>
</feature>
<evidence type="ECO:0000313" key="2">
    <source>
        <dbReference type="EMBL" id="KAK0467522.1"/>
    </source>
</evidence>
<reference evidence="2" key="1">
    <citation type="submission" date="2023-06" db="EMBL/GenBank/DDBJ databases">
        <authorList>
            <consortium name="Lawrence Berkeley National Laboratory"/>
            <person name="Ahrendt S."/>
            <person name="Sahu N."/>
            <person name="Indic B."/>
            <person name="Wong-Bajracharya J."/>
            <person name="Merenyi Z."/>
            <person name="Ke H.-M."/>
            <person name="Monk M."/>
            <person name="Kocsube S."/>
            <person name="Drula E."/>
            <person name="Lipzen A."/>
            <person name="Balint B."/>
            <person name="Henrissat B."/>
            <person name="Andreopoulos B."/>
            <person name="Martin F.M."/>
            <person name="Harder C.B."/>
            <person name="Rigling D."/>
            <person name="Ford K.L."/>
            <person name="Foster G.D."/>
            <person name="Pangilinan J."/>
            <person name="Papanicolaou A."/>
            <person name="Barry K."/>
            <person name="LaButti K."/>
            <person name="Viragh M."/>
            <person name="Koriabine M."/>
            <person name="Yan M."/>
            <person name="Riley R."/>
            <person name="Champramary S."/>
            <person name="Plett K.L."/>
            <person name="Tsai I.J."/>
            <person name="Slot J."/>
            <person name="Sipos G."/>
            <person name="Plett J."/>
            <person name="Nagy L.G."/>
            <person name="Grigoriev I.V."/>
        </authorList>
    </citation>
    <scope>NUCLEOTIDE SEQUENCE</scope>
    <source>
        <strain evidence="2">ICMP 16352</strain>
    </source>
</reference>
<evidence type="ECO:0000256" key="1">
    <source>
        <dbReference type="SAM" id="MobiDB-lite"/>
    </source>
</evidence>
<organism evidence="2 3">
    <name type="scientific">Armillaria novae-zelandiae</name>
    <dbReference type="NCBI Taxonomy" id="153914"/>
    <lineage>
        <taxon>Eukaryota</taxon>
        <taxon>Fungi</taxon>
        <taxon>Dikarya</taxon>
        <taxon>Basidiomycota</taxon>
        <taxon>Agaricomycotina</taxon>
        <taxon>Agaricomycetes</taxon>
        <taxon>Agaricomycetidae</taxon>
        <taxon>Agaricales</taxon>
        <taxon>Marasmiineae</taxon>
        <taxon>Physalacriaceae</taxon>
        <taxon>Armillaria</taxon>
    </lineage>
</organism>
<keyword evidence="3" id="KW-1185">Reference proteome</keyword>
<feature type="region of interest" description="Disordered" evidence="1">
    <location>
        <begin position="1"/>
        <end position="21"/>
    </location>
</feature>
<dbReference type="Proteomes" id="UP001175227">
    <property type="component" value="Unassembled WGS sequence"/>
</dbReference>
<sequence>MRDSIHDPKRSRSPYSKRQLHLQSTNHASINPFFKTLATQNEMPSHNPLTSSNADHNNKILRRVANDLLITCVQRESLKGTQGIISFVNSLIRGEEDEIGSAHAWSAKHLQKHNRTGQSISDGPGTARECRKNKQMLGLRKLNQSKFKDNRLRFKVEASSKEHGLGRERKDGRECIRDAGYIAWMDYPAVNKATIVILSHPFVSWSKSSPCPQKNRHGIVFSRTKQWIDQCELLLIMYANTGGTNEDLKLDIH</sequence>
<dbReference type="EMBL" id="JAUEPR010000075">
    <property type="protein sequence ID" value="KAK0467522.1"/>
    <property type="molecule type" value="Genomic_DNA"/>
</dbReference>
<protein>
    <submittedName>
        <fullName evidence="2">Uncharacterized protein</fullName>
    </submittedName>
</protein>